<evidence type="ECO:0000259" key="1">
    <source>
        <dbReference type="Pfam" id="PF03551"/>
    </source>
</evidence>
<dbReference type="AlphaFoldDB" id="A0A430AYK0"/>
<protein>
    <submittedName>
        <fullName evidence="2">PadR family transcriptional regulator</fullName>
    </submittedName>
</protein>
<dbReference type="InterPro" id="IPR036388">
    <property type="entry name" value="WH-like_DNA-bd_sf"/>
</dbReference>
<dbReference type="PANTHER" id="PTHR33169">
    <property type="entry name" value="PADR-FAMILY TRANSCRIPTIONAL REGULATOR"/>
    <property type="match status" value="1"/>
</dbReference>
<dbReference type="RefSeq" id="WP_211334253.1">
    <property type="nucleotide sequence ID" value="NZ_NGKA01000006.1"/>
</dbReference>
<dbReference type="Gene3D" id="1.10.10.10">
    <property type="entry name" value="Winged helix-like DNA-binding domain superfamily/Winged helix DNA-binding domain"/>
    <property type="match status" value="1"/>
</dbReference>
<gene>
    <name evidence="2" type="ORF">CBF29_05520</name>
</gene>
<dbReference type="InterPro" id="IPR005149">
    <property type="entry name" value="Tscrpt_reg_PadR_N"/>
</dbReference>
<keyword evidence="3" id="KW-1185">Reference proteome</keyword>
<dbReference type="InterPro" id="IPR036390">
    <property type="entry name" value="WH_DNA-bd_sf"/>
</dbReference>
<proteinExistence type="predicted"/>
<dbReference type="InterPro" id="IPR052509">
    <property type="entry name" value="Metal_resp_DNA-bind_regulator"/>
</dbReference>
<dbReference type="Pfam" id="PF03551">
    <property type="entry name" value="PadR"/>
    <property type="match status" value="1"/>
</dbReference>
<name>A0A430AYK0_9ENTE</name>
<reference evidence="2 3" key="1">
    <citation type="submission" date="2017-05" db="EMBL/GenBank/DDBJ databases">
        <title>Vagococcus spp. assemblies.</title>
        <authorList>
            <person name="Gulvik C.A."/>
        </authorList>
    </citation>
    <scope>NUCLEOTIDE SEQUENCE [LARGE SCALE GENOMIC DNA]</scope>
    <source>
        <strain evidence="2 3">CCUG 51432</strain>
    </source>
</reference>
<organism evidence="2 3">
    <name type="scientific">Vagococcus elongatus</name>
    <dbReference type="NCBI Taxonomy" id="180344"/>
    <lineage>
        <taxon>Bacteria</taxon>
        <taxon>Bacillati</taxon>
        <taxon>Bacillota</taxon>
        <taxon>Bacilli</taxon>
        <taxon>Lactobacillales</taxon>
        <taxon>Enterococcaceae</taxon>
        <taxon>Vagococcus</taxon>
    </lineage>
</organism>
<accession>A0A430AYK0</accession>
<evidence type="ECO:0000313" key="3">
    <source>
        <dbReference type="Proteomes" id="UP000287605"/>
    </source>
</evidence>
<dbReference type="Proteomes" id="UP000287605">
    <property type="component" value="Unassembled WGS sequence"/>
</dbReference>
<sequence length="116" mass="13508">MKTKLPLTETVFYVLLAFQKPSYGYQAIKNIELMSRGNVRIAAGTMYGAIENLLKQNLIVPINSEQERRKIYITTKQGTQLLKMEVQRMKHCINIFEKPKGEHYDTFQQLKKKKNG</sequence>
<evidence type="ECO:0000313" key="2">
    <source>
        <dbReference type="EMBL" id="RSU13128.1"/>
    </source>
</evidence>
<feature type="domain" description="Transcription regulator PadR N-terminal" evidence="1">
    <location>
        <begin position="18"/>
        <end position="83"/>
    </location>
</feature>
<dbReference type="SUPFAM" id="SSF46785">
    <property type="entry name" value="Winged helix' DNA-binding domain"/>
    <property type="match status" value="1"/>
</dbReference>
<comment type="caution">
    <text evidence="2">The sequence shown here is derived from an EMBL/GenBank/DDBJ whole genome shotgun (WGS) entry which is preliminary data.</text>
</comment>
<dbReference type="PANTHER" id="PTHR33169:SF13">
    <property type="entry name" value="PADR-FAMILY TRANSCRIPTIONAL REGULATOR"/>
    <property type="match status" value="1"/>
</dbReference>
<dbReference type="EMBL" id="NGKA01000006">
    <property type="protein sequence ID" value="RSU13128.1"/>
    <property type="molecule type" value="Genomic_DNA"/>
</dbReference>